<dbReference type="SMART" id="SM00208">
    <property type="entry name" value="TNFR"/>
    <property type="match status" value="2"/>
</dbReference>
<organism evidence="5 6">
    <name type="scientific">Zoarces viviparus</name>
    <name type="common">Viviparous eelpout</name>
    <name type="synonym">Blennius viviparus</name>
    <dbReference type="NCBI Taxonomy" id="48416"/>
    <lineage>
        <taxon>Eukaryota</taxon>
        <taxon>Metazoa</taxon>
        <taxon>Chordata</taxon>
        <taxon>Craniata</taxon>
        <taxon>Vertebrata</taxon>
        <taxon>Euteleostomi</taxon>
        <taxon>Actinopterygii</taxon>
        <taxon>Neopterygii</taxon>
        <taxon>Teleostei</taxon>
        <taxon>Neoteleostei</taxon>
        <taxon>Acanthomorphata</taxon>
        <taxon>Eupercaria</taxon>
        <taxon>Perciformes</taxon>
        <taxon>Cottioidei</taxon>
        <taxon>Zoarcales</taxon>
        <taxon>Zoarcidae</taxon>
        <taxon>Zoarcinae</taxon>
        <taxon>Zoarces</taxon>
    </lineage>
</organism>
<keyword evidence="2" id="KW-0472">Membrane</keyword>
<dbReference type="Proteomes" id="UP001488805">
    <property type="component" value="Unassembled WGS sequence"/>
</dbReference>
<dbReference type="SUPFAM" id="SSF57586">
    <property type="entry name" value="TNF receptor-like"/>
    <property type="match status" value="2"/>
</dbReference>
<dbReference type="GO" id="GO:0035631">
    <property type="term" value="C:CD40 receptor complex"/>
    <property type="evidence" value="ECO:0007669"/>
    <property type="project" value="TreeGrafter"/>
</dbReference>
<dbReference type="PANTHER" id="PTHR46875:SF3">
    <property type="entry name" value="CD40 MOLECULE, TNF RECEPTOR SUPERFAMILY MEMBER 5"/>
    <property type="match status" value="1"/>
</dbReference>
<comment type="caution">
    <text evidence="5">The sequence shown here is derived from an EMBL/GenBank/DDBJ whole genome shotgun (WGS) entry which is preliminary data.</text>
</comment>
<gene>
    <name evidence="5" type="ORF">VZT92_025796</name>
</gene>
<evidence type="ECO:0000259" key="4">
    <source>
        <dbReference type="SMART" id="SM00208"/>
    </source>
</evidence>
<feature type="domain" description="TNFR-Cys" evidence="4">
    <location>
        <begin position="153"/>
        <end position="192"/>
    </location>
</feature>
<dbReference type="PANTHER" id="PTHR46875">
    <property type="entry name" value="TUMOR NECROSIS FACTOR RECEPTOR SUPERFAMILY MEMBER 5"/>
    <property type="match status" value="1"/>
</dbReference>
<dbReference type="InterPro" id="IPR052135">
    <property type="entry name" value="TNFRSF5"/>
</dbReference>
<evidence type="ECO:0000256" key="2">
    <source>
        <dbReference type="SAM" id="Phobius"/>
    </source>
</evidence>
<proteinExistence type="predicted"/>
<feature type="transmembrane region" description="Helical" evidence="2">
    <location>
        <begin position="201"/>
        <end position="224"/>
    </location>
</feature>
<name>A0AAW1DZG0_ZOAVI</name>
<dbReference type="CDD" id="cd13422">
    <property type="entry name" value="TNFRSF5_teleost"/>
    <property type="match status" value="1"/>
</dbReference>
<evidence type="ECO:0000256" key="3">
    <source>
        <dbReference type="SAM" id="SignalP"/>
    </source>
</evidence>
<feature type="signal peptide" evidence="3">
    <location>
        <begin position="1"/>
        <end position="29"/>
    </location>
</feature>
<accession>A0AAW1DZG0</accession>
<keyword evidence="6" id="KW-1185">Reference proteome</keyword>
<feature type="region of interest" description="Disordered" evidence="1">
    <location>
        <begin position="258"/>
        <end position="295"/>
    </location>
</feature>
<feature type="chain" id="PRO_5043474990" description="TNFR-Cys domain-containing protein" evidence="3">
    <location>
        <begin position="30"/>
        <end position="331"/>
    </location>
</feature>
<evidence type="ECO:0000313" key="6">
    <source>
        <dbReference type="Proteomes" id="UP001488805"/>
    </source>
</evidence>
<feature type="domain" description="TNFR-Cys" evidence="4">
    <location>
        <begin position="112"/>
        <end position="150"/>
    </location>
</feature>
<dbReference type="GO" id="GO:0002768">
    <property type="term" value="P:immune response-regulating cell surface receptor signaling pathway"/>
    <property type="evidence" value="ECO:0007669"/>
    <property type="project" value="TreeGrafter"/>
</dbReference>
<dbReference type="InterPro" id="IPR034053">
    <property type="entry name" value="TNFRSF5_N_teleost"/>
</dbReference>
<feature type="region of interest" description="Disordered" evidence="1">
    <location>
        <begin position="312"/>
        <end position="331"/>
    </location>
</feature>
<keyword evidence="2" id="KW-1133">Transmembrane helix</keyword>
<evidence type="ECO:0000313" key="5">
    <source>
        <dbReference type="EMBL" id="KAK9515127.1"/>
    </source>
</evidence>
<protein>
    <recommendedName>
        <fullName evidence="4">TNFR-Cys domain-containing protein</fullName>
    </recommendedName>
</protein>
<evidence type="ECO:0000256" key="1">
    <source>
        <dbReference type="SAM" id="MobiDB-lite"/>
    </source>
</evidence>
<dbReference type="EMBL" id="JBCEZU010000586">
    <property type="protein sequence ID" value="KAK9515127.1"/>
    <property type="molecule type" value="Genomic_DNA"/>
</dbReference>
<keyword evidence="2" id="KW-0812">Transmembrane</keyword>
<dbReference type="InterPro" id="IPR001368">
    <property type="entry name" value="TNFR/NGFR_Cys_rich_reg"/>
</dbReference>
<dbReference type="GO" id="GO:0009897">
    <property type="term" value="C:external side of plasma membrane"/>
    <property type="evidence" value="ECO:0007669"/>
    <property type="project" value="TreeGrafter"/>
</dbReference>
<sequence length="331" mass="36715">MPRTRATKMHLSLLMMIMMIVGCSVMTAAQPVCDPLTQYEKNGECCKMCGPGTRMPSGGACLDPQCTECGDNEYQDKYTTESKCQRQPYCDLHKNFNVNVQKNKKERSTCMCKEGFHCSSGECITCVPHTPCKPGHGARSIGNHTHNTVCQKCTEGTFSEDNSWGDVCKKWTKCMDGYHVETKGTDVSDNICEETSRSHGVVIGVVCFLAFLGVMGFACWFCFCKGKPGDAKGKVKVCFESCMGDKKEPLRETKVLITNPTDPTEEESMMHELQSSQEEAGVRTPEENEDELSQEVLPDLVLSENGNYVTQENGKSSILSRQESQTQTFTV</sequence>
<dbReference type="PROSITE" id="PS51257">
    <property type="entry name" value="PROKAR_LIPOPROTEIN"/>
    <property type="match status" value="1"/>
</dbReference>
<dbReference type="AlphaFoldDB" id="A0AAW1DZG0"/>
<dbReference type="Gene3D" id="2.10.50.10">
    <property type="entry name" value="Tumor Necrosis Factor Receptor, subunit A, domain 2"/>
    <property type="match status" value="3"/>
</dbReference>
<reference evidence="5 6" key="1">
    <citation type="journal article" date="2024" name="Genome Biol. Evol.">
        <title>Chromosome-level genome assembly of the viviparous eelpout Zoarces viviparus.</title>
        <authorList>
            <person name="Fuhrmann N."/>
            <person name="Brasseur M.V."/>
            <person name="Bakowski C.E."/>
            <person name="Podsiadlowski L."/>
            <person name="Prost S."/>
            <person name="Krehenwinkel H."/>
            <person name="Mayer C."/>
        </authorList>
    </citation>
    <scope>NUCLEOTIDE SEQUENCE [LARGE SCALE GENOMIC DNA]</scope>
    <source>
        <strain evidence="5">NO-MEL_2022_Ind0_liver</strain>
    </source>
</reference>
<keyword evidence="3" id="KW-0732">Signal</keyword>